<keyword evidence="1" id="KW-0472">Membrane</keyword>
<name>A0A6C0HXQ4_9ZZZZ</name>
<dbReference type="AlphaFoldDB" id="A0A6C0HXQ4"/>
<sequence>MCYRFELLEFEDCLFENVDATYILHLEGNGRLEKIHEQLKTYHPSKKVYIVYNKGYKKCHKDLVIQRTTDDLVHANMTVFEHAQQYKHVLVLEDDFIFNKDVANHAIHVDNFLKRDTMFVYHLGGVPLLAVPIDIHHYRSYSFASHANIYSSSSRELLLDNYRTNKSKIENIDYYIYTVLPIYMYHKPVCYQTFPMTENRKNWFKNSSGVFSFADMVFNTFISCTNLENEPEPGFSIIYFLAKLIPILLLLLVVWILYRFFPVFKIIKLKKRK</sequence>
<evidence type="ECO:0000256" key="1">
    <source>
        <dbReference type="SAM" id="Phobius"/>
    </source>
</evidence>
<evidence type="ECO:0000313" key="2">
    <source>
        <dbReference type="EMBL" id="QHT85289.1"/>
    </source>
</evidence>
<feature type="transmembrane region" description="Helical" evidence="1">
    <location>
        <begin position="237"/>
        <end position="261"/>
    </location>
</feature>
<evidence type="ECO:0008006" key="3">
    <source>
        <dbReference type="Google" id="ProtNLM"/>
    </source>
</evidence>
<reference evidence="2" key="1">
    <citation type="journal article" date="2020" name="Nature">
        <title>Giant virus diversity and host interactions through global metagenomics.</title>
        <authorList>
            <person name="Schulz F."/>
            <person name="Roux S."/>
            <person name="Paez-Espino D."/>
            <person name="Jungbluth S."/>
            <person name="Walsh D.A."/>
            <person name="Denef V.J."/>
            <person name="McMahon K.D."/>
            <person name="Konstantinidis K.T."/>
            <person name="Eloe-Fadrosh E.A."/>
            <person name="Kyrpides N.C."/>
            <person name="Woyke T."/>
        </authorList>
    </citation>
    <scope>NUCLEOTIDE SEQUENCE</scope>
    <source>
        <strain evidence="2">GVMAG-M-3300023184-17</strain>
    </source>
</reference>
<accession>A0A6C0HXQ4</accession>
<protein>
    <recommendedName>
        <fullName evidence="3">Glycosyltransferase</fullName>
    </recommendedName>
</protein>
<organism evidence="2">
    <name type="scientific">viral metagenome</name>
    <dbReference type="NCBI Taxonomy" id="1070528"/>
    <lineage>
        <taxon>unclassified sequences</taxon>
        <taxon>metagenomes</taxon>
        <taxon>organismal metagenomes</taxon>
    </lineage>
</organism>
<dbReference type="EMBL" id="MN740041">
    <property type="protein sequence ID" value="QHT85289.1"/>
    <property type="molecule type" value="Genomic_DNA"/>
</dbReference>
<proteinExistence type="predicted"/>
<keyword evidence="1" id="KW-0812">Transmembrane</keyword>
<keyword evidence="1" id="KW-1133">Transmembrane helix</keyword>